<evidence type="ECO:0000259" key="2">
    <source>
        <dbReference type="PROSITE" id="PS50041"/>
    </source>
</evidence>
<dbReference type="EMBL" id="GG666627">
    <property type="protein sequence ID" value="EEN47742.1"/>
    <property type="molecule type" value="Genomic_DNA"/>
</dbReference>
<dbReference type="STRING" id="7739.C3ZIL7"/>
<dbReference type="PANTHER" id="PTHR22803">
    <property type="entry name" value="MANNOSE, PHOSPHOLIPASE, LECTIN RECEPTOR RELATED"/>
    <property type="match status" value="1"/>
</dbReference>
<dbReference type="PROSITE" id="PS00615">
    <property type="entry name" value="C_TYPE_LECTIN_1"/>
    <property type="match status" value="1"/>
</dbReference>
<keyword evidence="1" id="KW-1015">Disulfide bond</keyword>
<dbReference type="SUPFAM" id="SSF56436">
    <property type="entry name" value="C-type lectin-like"/>
    <property type="match status" value="1"/>
</dbReference>
<evidence type="ECO:0000256" key="1">
    <source>
        <dbReference type="ARBA" id="ARBA00023157"/>
    </source>
</evidence>
<dbReference type="eggNOG" id="KOG4297">
    <property type="taxonomic scope" value="Eukaryota"/>
</dbReference>
<dbReference type="FunCoup" id="C3ZIL7">
    <property type="interactions" value="15"/>
</dbReference>
<dbReference type="InterPro" id="IPR018378">
    <property type="entry name" value="C-type_lectin_CS"/>
</dbReference>
<name>C3ZIL7_BRAFL</name>
<reference evidence="3" key="1">
    <citation type="journal article" date="2008" name="Nature">
        <title>The amphioxus genome and the evolution of the chordate karyotype.</title>
        <authorList>
            <consortium name="US DOE Joint Genome Institute (JGI-PGF)"/>
            <person name="Putnam N.H."/>
            <person name="Butts T."/>
            <person name="Ferrier D.E.K."/>
            <person name="Furlong R.F."/>
            <person name="Hellsten U."/>
            <person name="Kawashima T."/>
            <person name="Robinson-Rechavi M."/>
            <person name="Shoguchi E."/>
            <person name="Terry A."/>
            <person name="Yu J.-K."/>
            <person name="Benito-Gutierrez E.L."/>
            <person name="Dubchak I."/>
            <person name="Garcia-Fernandez J."/>
            <person name="Gibson-Brown J.J."/>
            <person name="Grigoriev I.V."/>
            <person name="Horton A.C."/>
            <person name="de Jong P.J."/>
            <person name="Jurka J."/>
            <person name="Kapitonov V.V."/>
            <person name="Kohara Y."/>
            <person name="Kuroki Y."/>
            <person name="Lindquist E."/>
            <person name="Lucas S."/>
            <person name="Osoegawa K."/>
            <person name="Pennacchio L.A."/>
            <person name="Salamov A.A."/>
            <person name="Satou Y."/>
            <person name="Sauka-Spengler T."/>
            <person name="Schmutz J."/>
            <person name="Shin-I T."/>
            <person name="Toyoda A."/>
            <person name="Bronner-Fraser M."/>
            <person name="Fujiyama A."/>
            <person name="Holland L.Z."/>
            <person name="Holland P.W.H."/>
            <person name="Satoh N."/>
            <person name="Rokhsar D.S."/>
        </authorList>
    </citation>
    <scope>NUCLEOTIDE SEQUENCE [LARGE SCALE GENOMIC DNA]</scope>
    <source>
        <strain evidence="3">S238N-H82</strain>
        <tissue evidence="3">Testes</tissue>
    </source>
</reference>
<dbReference type="FunFam" id="3.10.100.10:FF:000242">
    <property type="match status" value="1"/>
</dbReference>
<evidence type="ECO:0000313" key="3">
    <source>
        <dbReference type="EMBL" id="EEN47742.1"/>
    </source>
</evidence>
<dbReference type="InterPro" id="IPR016186">
    <property type="entry name" value="C-type_lectin-like/link_sf"/>
</dbReference>
<sequence>MNPAFCNILNSSTALQCPSEWRNYNNHCYKVMTDKVSWFTASSRCSLRGASLASINDRAENNFVKLFISNYKSKIPTIWLGLHKVSGQWKWTDGSRAGYKNWVRGEPNNSKTMSSKFKGENCAVKMYWGQWNDIRCGNAHAYICEKPLFNN</sequence>
<dbReference type="InterPro" id="IPR016187">
    <property type="entry name" value="CTDL_fold"/>
</dbReference>
<feature type="domain" description="C-type lectin" evidence="2">
    <location>
        <begin position="24"/>
        <end position="145"/>
    </location>
</feature>
<dbReference type="Pfam" id="PF00059">
    <property type="entry name" value="Lectin_C"/>
    <property type="match status" value="1"/>
</dbReference>
<organism>
    <name type="scientific">Branchiostoma floridae</name>
    <name type="common">Florida lancelet</name>
    <name type="synonym">Amphioxus</name>
    <dbReference type="NCBI Taxonomy" id="7739"/>
    <lineage>
        <taxon>Eukaryota</taxon>
        <taxon>Metazoa</taxon>
        <taxon>Chordata</taxon>
        <taxon>Cephalochordata</taxon>
        <taxon>Leptocardii</taxon>
        <taxon>Amphioxiformes</taxon>
        <taxon>Branchiostomatidae</taxon>
        <taxon>Branchiostoma</taxon>
    </lineage>
</organism>
<dbReference type="PROSITE" id="PS50041">
    <property type="entry name" value="C_TYPE_LECTIN_2"/>
    <property type="match status" value="1"/>
</dbReference>
<proteinExistence type="predicted"/>
<protein>
    <recommendedName>
        <fullName evidence="2">C-type lectin domain-containing protein</fullName>
    </recommendedName>
</protein>
<dbReference type="InterPro" id="IPR050111">
    <property type="entry name" value="C-type_lectin/snaclec_domain"/>
</dbReference>
<dbReference type="InParanoid" id="C3ZIL7"/>
<dbReference type="PRINTS" id="PR01504">
    <property type="entry name" value="PNCREATITSAP"/>
</dbReference>
<dbReference type="AlphaFoldDB" id="C3ZIL7"/>
<accession>C3ZIL7</accession>
<gene>
    <name evidence="3" type="ORF">BRAFLDRAFT_223290</name>
</gene>
<dbReference type="Gene3D" id="3.10.100.10">
    <property type="entry name" value="Mannose-Binding Protein A, subunit A"/>
    <property type="match status" value="1"/>
</dbReference>
<dbReference type="SMART" id="SM00034">
    <property type="entry name" value="CLECT"/>
    <property type="match status" value="1"/>
</dbReference>
<dbReference type="InterPro" id="IPR001304">
    <property type="entry name" value="C-type_lectin-like"/>
</dbReference>